<evidence type="ECO:0000313" key="2">
    <source>
        <dbReference type="Proteomes" id="UP000176244"/>
    </source>
</evidence>
<dbReference type="RefSeq" id="WP_070370371.1">
    <property type="nucleotide sequence ID" value="NZ_LKEU01000020.1"/>
</dbReference>
<comment type="caution">
    <text evidence="1">The sequence shown here is derived from an EMBL/GenBank/DDBJ whole genome shotgun (WGS) entry which is preliminary data.</text>
</comment>
<dbReference type="EMBL" id="LKEU01000020">
    <property type="protein sequence ID" value="OFV71530.1"/>
    <property type="molecule type" value="Genomic_DNA"/>
</dbReference>
<sequence length="288" mass="33592">MNWDKQILRVFPKKTSYTPEDPLTYYPDGIIQAPMFSLFPTFDEIHISCSFTWDKEYCIKLQEQYQAFTDRPVKVGGPGFASAVGDFVPGLYLKPNIIFSSRGCNNQCPWCNVPKIEGRLKELPICPGNIIQDNNFLQTSKKHKDQVFEMLRSQRRIQFKGGLQSNLIDDHFVENVRSLKIDELWLACDTDQSLPAFRTACDKLIKGGFNREKIKCYVLIGDDMEANENRLQEVYRMGAMPFAQLRRDFKPFKTEYSMEWKAFTRQWQRPASIKAHMERGTQFKDYST</sequence>
<dbReference type="AlphaFoldDB" id="A0A1F2PJK9"/>
<dbReference type="STRING" id="52694.ACWI_10300"/>
<dbReference type="OrthoDB" id="9801659at2"/>
<dbReference type="SUPFAM" id="SSF102114">
    <property type="entry name" value="Radical SAM enzymes"/>
    <property type="match status" value="1"/>
</dbReference>
<evidence type="ECO:0008006" key="3">
    <source>
        <dbReference type="Google" id="ProtNLM"/>
    </source>
</evidence>
<name>A0A1F2PJK9_9FIRM</name>
<organism evidence="1 2">
    <name type="scientific">Acetobacterium wieringae</name>
    <dbReference type="NCBI Taxonomy" id="52694"/>
    <lineage>
        <taxon>Bacteria</taxon>
        <taxon>Bacillati</taxon>
        <taxon>Bacillota</taxon>
        <taxon>Clostridia</taxon>
        <taxon>Eubacteriales</taxon>
        <taxon>Eubacteriaceae</taxon>
        <taxon>Acetobacterium</taxon>
    </lineage>
</organism>
<dbReference type="Proteomes" id="UP000176244">
    <property type="component" value="Unassembled WGS sequence"/>
</dbReference>
<accession>A0A1F2PJK9</accession>
<evidence type="ECO:0000313" key="1">
    <source>
        <dbReference type="EMBL" id="OFV71530.1"/>
    </source>
</evidence>
<dbReference type="InterPro" id="IPR058240">
    <property type="entry name" value="rSAM_sf"/>
</dbReference>
<gene>
    <name evidence="1" type="ORF">ACWI_10300</name>
</gene>
<protein>
    <recommendedName>
        <fullName evidence="3">Radical SAM protein</fullName>
    </recommendedName>
</protein>
<reference evidence="1 2" key="1">
    <citation type="submission" date="2015-09" db="EMBL/GenBank/DDBJ databases">
        <title>Genome sequence of Acetobacterium wieringae DSM 1911.</title>
        <authorList>
            <person name="Poehlein A."/>
            <person name="Bengelsdorf F.R."/>
            <person name="Schiel-Bengelsdorf B."/>
            <person name="Duerre P."/>
            <person name="Daniel R."/>
        </authorList>
    </citation>
    <scope>NUCLEOTIDE SEQUENCE [LARGE SCALE GENOMIC DNA]</scope>
    <source>
        <strain evidence="1 2">DSM 1911</strain>
    </source>
</reference>
<proteinExistence type="predicted"/>